<keyword evidence="4 9" id="KW-0547">Nucleotide-binding</keyword>
<keyword evidence="6 9" id="KW-0648">Protein biosynthesis</keyword>
<dbReference type="GO" id="GO:0032543">
    <property type="term" value="P:mitochondrial translation"/>
    <property type="evidence" value="ECO:0007669"/>
    <property type="project" value="TreeGrafter"/>
</dbReference>
<dbReference type="STRING" id="655863.F0XPE8"/>
<comment type="similarity">
    <text evidence="1 9">Belongs to the class-I aminoacyl-tRNA synthetase family.</text>
</comment>
<keyword evidence="5 9" id="KW-0067">ATP-binding</keyword>
<evidence type="ECO:0000256" key="10">
    <source>
        <dbReference type="SAM" id="MobiDB-lite"/>
    </source>
</evidence>
<reference evidence="12 13" key="1">
    <citation type="journal article" date="2011" name="Proc. Natl. Acad. Sci. U.S.A.">
        <title>Genome and transcriptome analyses of the mountain pine beetle-fungal symbiont Grosmannia clavigera, a lodgepole pine pathogen.</title>
        <authorList>
            <person name="DiGuistini S."/>
            <person name="Wang Y."/>
            <person name="Liao N.Y."/>
            <person name="Taylor G."/>
            <person name="Tanguay P."/>
            <person name="Feau N."/>
            <person name="Henrissat B."/>
            <person name="Chan S.K."/>
            <person name="Hesse-Orce U."/>
            <person name="Alamouti S.M."/>
            <person name="Tsui C.K.M."/>
            <person name="Docking R.T."/>
            <person name="Levasseur A."/>
            <person name="Haridas S."/>
            <person name="Robertson G."/>
            <person name="Birol I."/>
            <person name="Holt R.A."/>
            <person name="Marra M.A."/>
            <person name="Hamelin R.C."/>
            <person name="Hirst M."/>
            <person name="Jones S.J.M."/>
            <person name="Bohlmann J."/>
            <person name="Breuil C."/>
        </authorList>
    </citation>
    <scope>NUCLEOTIDE SEQUENCE [LARGE SCALE GENOMIC DNA]</scope>
    <source>
        <strain evidence="13">kw1407 / UAMH 11150</strain>
    </source>
</reference>
<dbReference type="Pfam" id="PF00750">
    <property type="entry name" value="tRNA-synt_1d"/>
    <property type="match status" value="1"/>
</dbReference>
<keyword evidence="13" id="KW-1185">Reference proteome</keyword>
<evidence type="ECO:0000256" key="5">
    <source>
        <dbReference type="ARBA" id="ARBA00022840"/>
    </source>
</evidence>
<dbReference type="Gene3D" id="1.10.730.10">
    <property type="entry name" value="Isoleucyl-tRNA Synthetase, Domain 1"/>
    <property type="match status" value="1"/>
</dbReference>
<evidence type="ECO:0000256" key="8">
    <source>
        <dbReference type="ARBA" id="ARBA00049339"/>
    </source>
</evidence>
<dbReference type="PRINTS" id="PR01038">
    <property type="entry name" value="TRNASYNTHARG"/>
</dbReference>
<dbReference type="Proteomes" id="UP000007796">
    <property type="component" value="Unassembled WGS sequence"/>
</dbReference>
<dbReference type="GO" id="GO:0004814">
    <property type="term" value="F:arginine-tRNA ligase activity"/>
    <property type="evidence" value="ECO:0007669"/>
    <property type="project" value="UniProtKB-EC"/>
</dbReference>
<name>F0XPE8_GROCL</name>
<feature type="region of interest" description="Disordered" evidence="10">
    <location>
        <begin position="579"/>
        <end position="601"/>
    </location>
</feature>
<protein>
    <recommendedName>
        <fullName evidence="2">arginine--tRNA ligase</fullName>
        <ecNumber evidence="2">6.1.1.19</ecNumber>
    </recommendedName>
</protein>
<accession>F0XPE8</accession>
<dbReference type="EMBL" id="GL629801">
    <property type="protein sequence ID" value="EFX00441.1"/>
    <property type="molecule type" value="Genomic_DNA"/>
</dbReference>
<feature type="domain" description="DALR anticodon binding" evidence="11">
    <location>
        <begin position="498"/>
        <end position="631"/>
    </location>
</feature>
<sequence>MATIANLEGLLAGIGLETPVPQYQAADILAKPIDIYRSYLAAFLSSALTLDAAMVYEAINVTSDVSRSDLDVVIPRLKLETADVRRDLRSVNLPRLLLPYISSRGASYGQETSHGLKDPLAPEKGRKKVVVEFSSPSVSIDFNDTHLRSTIVGSFVANLYECMGWDVVRLNYLGDWGKPIGLLAVGWQRYGSEDALKEDPIGHLFDVCSKISEDFKPEQQASKKAKEDGLDTAGIEGQGIYAERDAFFKMMEEGDEEALALWKQFRDITISDLESAYKRMGVRFDEYVGESQVKPETMAEVEAVLKEKGVLEESNGSWIIDFPKHGGKKGLGIAIIRGRTGSSTYLLRDIAAVIDRERAYGFDKMLYVVSIRQETHFSKIFTALDLMGRSDLLDKLQHVSIGRIQGISERIKDAHTLGAILDQSAQLIRDAMATGKETSHGGESGTPPAEEVVAAVAVGDSITVGALFGQDMAHKRISSSVFDVRRMASLDGNTGQGLQASHTQLALVIRKLKEQIAGTPETDQAPPEYDSLQKNEAVDLLRLMAQYPDVTTSAFRSLEPHAILSYLYRLNDAIHSCINPSDGEEEGGDAPTEAASTVEPESVGEQKAFLSLYENACQVLENGLQLLSIPTVA</sequence>
<dbReference type="InterPro" id="IPR036695">
    <property type="entry name" value="Arg-tRNA-synth_N_sf"/>
</dbReference>
<keyword evidence="3 9" id="KW-0436">Ligase</keyword>
<evidence type="ECO:0000313" key="13">
    <source>
        <dbReference type="Proteomes" id="UP000007796"/>
    </source>
</evidence>
<dbReference type="PANTHER" id="PTHR11956">
    <property type="entry name" value="ARGINYL-TRNA SYNTHETASE"/>
    <property type="match status" value="1"/>
</dbReference>
<dbReference type="InterPro" id="IPR008909">
    <property type="entry name" value="DALR_anticod-bd"/>
</dbReference>
<dbReference type="EC" id="6.1.1.19" evidence="2"/>
<dbReference type="Gene3D" id="3.40.50.620">
    <property type="entry name" value="HUPs"/>
    <property type="match status" value="1"/>
</dbReference>
<evidence type="ECO:0000256" key="6">
    <source>
        <dbReference type="ARBA" id="ARBA00022917"/>
    </source>
</evidence>
<dbReference type="SUPFAM" id="SSF47323">
    <property type="entry name" value="Anticodon-binding domain of a subclass of class I aminoacyl-tRNA synthetases"/>
    <property type="match status" value="1"/>
</dbReference>
<dbReference type="Pfam" id="PF05746">
    <property type="entry name" value="DALR_1"/>
    <property type="match status" value="1"/>
</dbReference>
<evidence type="ECO:0000256" key="4">
    <source>
        <dbReference type="ARBA" id="ARBA00022741"/>
    </source>
</evidence>
<evidence type="ECO:0000256" key="2">
    <source>
        <dbReference type="ARBA" id="ARBA00012837"/>
    </source>
</evidence>
<dbReference type="GeneID" id="25980988"/>
<evidence type="ECO:0000259" key="11">
    <source>
        <dbReference type="SMART" id="SM00836"/>
    </source>
</evidence>
<gene>
    <name evidence="12" type="ORF">CMQ_7443</name>
</gene>
<dbReference type="InterPro" id="IPR014729">
    <property type="entry name" value="Rossmann-like_a/b/a_fold"/>
</dbReference>
<dbReference type="AlphaFoldDB" id="F0XPE8"/>
<comment type="catalytic activity">
    <reaction evidence="8">
        <text>tRNA(Arg) + L-arginine + ATP = L-arginyl-tRNA(Arg) + AMP + diphosphate</text>
        <dbReference type="Rhea" id="RHEA:20301"/>
        <dbReference type="Rhea" id="RHEA-COMP:9658"/>
        <dbReference type="Rhea" id="RHEA-COMP:9673"/>
        <dbReference type="ChEBI" id="CHEBI:30616"/>
        <dbReference type="ChEBI" id="CHEBI:32682"/>
        <dbReference type="ChEBI" id="CHEBI:33019"/>
        <dbReference type="ChEBI" id="CHEBI:78442"/>
        <dbReference type="ChEBI" id="CHEBI:78513"/>
        <dbReference type="ChEBI" id="CHEBI:456215"/>
        <dbReference type="EC" id="6.1.1.19"/>
    </reaction>
</comment>
<proteinExistence type="inferred from homology"/>
<dbReference type="RefSeq" id="XP_014169923.1">
    <property type="nucleotide sequence ID" value="XM_014314448.1"/>
</dbReference>
<dbReference type="PANTHER" id="PTHR11956:SF11">
    <property type="entry name" value="ARGININE--TRNA LIGASE, MITOCHONDRIAL-RELATED"/>
    <property type="match status" value="1"/>
</dbReference>
<dbReference type="eggNOG" id="KOG1195">
    <property type="taxonomic scope" value="Eukaryota"/>
</dbReference>
<evidence type="ECO:0000256" key="9">
    <source>
        <dbReference type="RuleBase" id="RU363038"/>
    </source>
</evidence>
<dbReference type="InParanoid" id="F0XPE8"/>
<evidence type="ECO:0000256" key="1">
    <source>
        <dbReference type="ARBA" id="ARBA00005594"/>
    </source>
</evidence>
<dbReference type="GO" id="GO:0006420">
    <property type="term" value="P:arginyl-tRNA aminoacylation"/>
    <property type="evidence" value="ECO:0007669"/>
    <property type="project" value="InterPro"/>
</dbReference>
<dbReference type="GO" id="GO:0005524">
    <property type="term" value="F:ATP binding"/>
    <property type="evidence" value="ECO:0007669"/>
    <property type="project" value="UniProtKB-KW"/>
</dbReference>
<organism evidence="13">
    <name type="scientific">Grosmannia clavigera (strain kw1407 / UAMH 11150)</name>
    <name type="common">Blue stain fungus</name>
    <name type="synonym">Graphiocladiella clavigera</name>
    <dbReference type="NCBI Taxonomy" id="655863"/>
    <lineage>
        <taxon>Eukaryota</taxon>
        <taxon>Fungi</taxon>
        <taxon>Dikarya</taxon>
        <taxon>Ascomycota</taxon>
        <taxon>Pezizomycotina</taxon>
        <taxon>Sordariomycetes</taxon>
        <taxon>Sordariomycetidae</taxon>
        <taxon>Ophiostomatales</taxon>
        <taxon>Ophiostomataceae</taxon>
        <taxon>Leptographium</taxon>
    </lineage>
</organism>
<dbReference type="InterPro" id="IPR001278">
    <property type="entry name" value="Arg-tRNA-ligase"/>
</dbReference>
<dbReference type="GO" id="GO:0005739">
    <property type="term" value="C:mitochondrion"/>
    <property type="evidence" value="ECO:0007669"/>
    <property type="project" value="TreeGrafter"/>
</dbReference>
<dbReference type="OrthoDB" id="68056at2759"/>
<evidence type="ECO:0000256" key="3">
    <source>
        <dbReference type="ARBA" id="ARBA00022598"/>
    </source>
</evidence>
<dbReference type="HOGENOM" id="CLU_006406_6_0_1"/>
<evidence type="ECO:0000256" key="7">
    <source>
        <dbReference type="ARBA" id="ARBA00023146"/>
    </source>
</evidence>
<dbReference type="SUPFAM" id="SSF52374">
    <property type="entry name" value="Nucleotidylyl transferase"/>
    <property type="match status" value="1"/>
</dbReference>
<dbReference type="SMART" id="SM00836">
    <property type="entry name" value="DALR_1"/>
    <property type="match status" value="1"/>
</dbReference>
<dbReference type="InterPro" id="IPR009080">
    <property type="entry name" value="tRNAsynth_Ia_anticodon-bd"/>
</dbReference>
<dbReference type="InterPro" id="IPR035684">
    <property type="entry name" value="ArgRS_core"/>
</dbReference>
<keyword evidence="7 9" id="KW-0030">Aminoacyl-tRNA synthetase</keyword>
<dbReference type="Gene3D" id="3.30.1360.70">
    <property type="entry name" value="Arginyl tRNA synthetase N-terminal domain"/>
    <property type="match status" value="1"/>
</dbReference>
<evidence type="ECO:0000313" key="12">
    <source>
        <dbReference type="EMBL" id="EFX00441.1"/>
    </source>
</evidence>